<proteinExistence type="predicted"/>
<sequence length="292" mass="33047">MEIEIKPEVEESFQSRTVEAQASTQLQPIQLTFPSRKDQALSSIIHRRRLSMIVDRCIIDYRPQCPINSIGRVRVYVYDTRLDGPDQEQAQYVFPVNCPIELYYYGTSYASLQDDVCPWIAKYKLEESNIRKDVRYCKIKAYVKLCTSKNPEEIEFRPPSFKIKSNKFNEEDVDCSHVARAPKQPKLCRTRSSVTTTERNRPLLLPGLTFQQARSSVSYPIKPTPSYPIEPTPIQPIFSQAQDPGPSISKVGSNTSNTIVLEPNELANIVGSAVAQAMKASTSAQPEEKPKV</sequence>
<evidence type="ECO:0000313" key="4">
    <source>
        <dbReference type="Proteomes" id="UP000823749"/>
    </source>
</evidence>
<evidence type="ECO:0000256" key="2">
    <source>
        <dbReference type="ARBA" id="ARBA00023125"/>
    </source>
</evidence>
<evidence type="ECO:0000256" key="1">
    <source>
        <dbReference type="ARBA" id="ARBA00004340"/>
    </source>
</evidence>
<dbReference type="GO" id="GO:0043657">
    <property type="term" value="C:host cell"/>
    <property type="evidence" value="ECO:0007669"/>
    <property type="project" value="UniProtKB-SubCell"/>
</dbReference>
<keyword evidence="2" id="KW-0238">DNA-binding</keyword>
<keyword evidence="4" id="KW-1185">Reference proteome</keyword>
<dbReference type="GO" id="GO:0003677">
    <property type="term" value="F:DNA binding"/>
    <property type="evidence" value="ECO:0007669"/>
    <property type="project" value="UniProtKB-KW"/>
</dbReference>
<dbReference type="InterPro" id="IPR000211">
    <property type="entry name" value="Gemini_BL"/>
</dbReference>
<evidence type="ECO:0000313" key="3">
    <source>
        <dbReference type="EMBL" id="KAG5557308.1"/>
    </source>
</evidence>
<name>A0AAV6KX29_9ERIC</name>
<organism evidence="3 4">
    <name type="scientific">Rhododendron griersonianum</name>
    <dbReference type="NCBI Taxonomy" id="479676"/>
    <lineage>
        <taxon>Eukaryota</taxon>
        <taxon>Viridiplantae</taxon>
        <taxon>Streptophyta</taxon>
        <taxon>Embryophyta</taxon>
        <taxon>Tracheophyta</taxon>
        <taxon>Spermatophyta</taxon>
        <taxon>Magnoliopsida</taxon>
        <taxon>eudicotyledons</taxon>
        <taxon>Gunneridae</taxon>
        <taxon>Pentapetalae</taxon>
        <taxon>asterids</taxon>
        <taxon>Ericales</taxon>
        <taxon>Ericaceae</taxon>
        <taxon>Ericoideae</taxon>
        <taxon>Rhodoreae</taxon>
        <taxon>Rhododendron</taxon>
    </lineage>
</organism>
<protein>
    <submittedName>
        <fullName evidence="3">Uncharacterized protein</fullName>
    </submittedName>
</protein>
<accession>A0AAV6KX29</accession>
<dbReference type="AlphaFoldDB" id="A0AAV6KX29"/>
<reference evidence="3" key="1">
    <citation type="submission" date="2020-08" db="EMBL/GenBank/DDBJ databases">
        <title>Plant Genome Project.</title>
        <authorList>
            <person name="Zhang R.-G."/>
        </authorList>
    </citation>
    <scope>NUCLEOTIDE SEQUENCE</scope>
    <source>
        <strain evidence="3">WSP0</strain>
        <tissue evidence="3">Leaf</tissue>
    </source>
</reference>
<comment type="caution">
    <text evidence="3">The sequence shown here is derived from an EMBL/GenBank/DDBJ whole genome shotgun (WGS) entry which is preliminary data.</text>
</comment>
<gene>
    <name evidence="3" type="ORF">RHGRI_007532</name>
</gene>
<comment type="subcellular location">
    <subcellularLocation>
        <location evidence="1">Host cell</location>
    </subcellularLocation>
</comment>
<dbReference type="GO" id="GO:0033644">
    <property type="term" value="C:host cell membrane"/>
    <property type="evidence" value="ECO:0007669"/>
    <property type="project" value="InterPro"/>
</dbReference>
<dbReference type="EMBL" id="JACTNZ010000003">
    <property type="protein sequence ID" value="KAG5557308.1"/>
    <property type="molecule type" value="Genomic_DNA"/>
</dbReference>
<dbReference type="GO" id="GO:0046740">
    <property type="term" value="P:transport of virus in host, cell to cell"/>
    <property type="evidence" value="ECO:0007669"/>
    <property type="project" value="InterPro"/>
</dbReference>
<dbReference type="Pfam" id="PF00845">
    <property type="entry name" value="Gemini_BL1"/>
    <property type="match status" value="1"/>
</dbReference>
<dbReference type="Proteomes" id="UP000823749">
    <property type="component" value="Chromosome 3"/>
</dbReference>